<reference evidence="3" key="1">
    <citation type="submission" date="2020-01" db="EMBL/GenBank/DDBJ databases">
        <title>Draft genome sequence of the Termite Coptotermes fromosanus.</title>
        <authorList>
            <person name="Itakura S."/>
            <person name="Yosikawa Y."/>
            <person name="Umezawa K."/>
        </authorList>
    </citation>
    <scope>NUCLEOTIDE SEQUENCE [LARGE SCALE GENOMIC DNA]</scope>
</reference>
<gene>
    <name evidence="2" type="ORF">Cfor_01298</name>
</gene>
<sequence length="215" mass="24157">MQFAESYSNVERPRPSVFGQFVPGGFVHNDSSGSWPQVPPSQIPWGIPVADRPPIMRFTAGSSPDVKSSGTCVYSFTQTKRKLESEEIMLPAKQHITEEKMAAHLSQLHISSDYTSHQPEPREDREQQLKRIVLCDELKKLKPEPILPSSLLSRLDKRSMALVLWEPPAGRINPVLSRQGRDQTEEDNNNTNAVDLNSVSTSGYALQSIYSRTRI</sequence>
<name>A0A6L2PQQ4_COPFO</name>
<dbReference type="PANTHER" id="PTHR16246">
    <property type="entry name" value="HOST CELL FACTOR C1 REGULATOR 1"/>
    <property type="match status" value="1"/>
</dbReference>
<organism evidence="2 3">
    <name type="scientific">Coptotermes formosanus</name>
    <name type="common">Formosan subterranean termite</name>
    <dbReference type="NCBI Taxonomy" id="36987"/>
    <lineage>
        <taxon>Eukaryota</taxon>
        <taxon>Metazoa</taxon>
        <taxon>Ecdysozoa</taxon>
        <taxon>Arthropoda</taxon>
        <taxon>Hexapoda</taxon>
        <taxon>Insecta</taxon>
        <taxon>Pterygota</taxon>
        <taxon>Neoptera</taxon>
        <taxon>Polyneoptera</taxon>
        <taxon>Dictyoptera</taxon>
        <taxon>Blattodea</taxon>
        <taxon>Blattoidea</taxon>
        <taxon>Termitoidae</taxon>
        <taxon>Rhinotermitidae</taxon>
        <taxon>Coptotermes</taxon>
    </lineage>
</organism>
<evidence type="ECO:0000256" key="1">
    <source>
        <dbReference type="SAM" id="MobiDB-lite"/>
    </source>
</evidence>
<feature type="region of interest" description="Disordered" evidence="1">
    <location>
        <begin position="173"/>
        <end position="196"/>
    </location>
</feature>
<keyword evidence="3" id="KW-1185">Reference proteome</keyword>
<dbReference type="AlphaFoldDB" id="A0A6L2PQQ4"/>
<dbReference type="PANTHER" id="PTHR16246:SF2">
    <property type="entry name" value="HOST CELL FACTOR C1 REGULATOR 1"/>
    <property type="match status" value="1"/>
</dbReference>
<dbReference type="InterPro" id="IPR029195">
    <property type="entry name" value="HCFC1R1"/>
</dbReference>
<dbReference type="EMBL" id="BLKM01004705">
    <property type="protein sequence ID" value="GFG32257.1"/>
    <property type="molecule type" value="Genomic_DNA"/>
</dbReference>
<dbReference type="InParanoid" id="A0A6L2PQQ4"/>
<dbReference type="Proteomes" id="UP000502823">
    <property type="component" value="Unassembled WGS sequence"/>
</dbReference>
<accession>A0A6L2PQQ4</accession>
<dbReference type="OrthoDB" id="10022757at2759"/>
<proteinExistence type="predicted"/>
<comment type="caution">
    <text evidence="2">The sequence shown here is derived from an EMBL/GenBank/DDBJ whole genome shotgun (WGS) entry which is preliminary data.</text>
</comment>
<protein>
    <submittedName>
        <fullName evidence="2">Uncharacterized protein</fullName>
    </submittedName>
</protein>
<evidence type="ECO:0000313" key="3">
    <source>
        <dbReference type="Proteomes" id="UP000502823"/>
    </source>
</evidence>
<evidence type="ECO:0000313" key="2">
    <source>
        <dbReference type="EMBL" id="GFG32257.1"/>
    </source>
</evidence>